<evidence type="ECO:0000313" key="3">
    <source>
        <dbReference type="EMBL" id="GFO94425.1"/>
    </source>
</evidence>
<feature type="transmembrane region" description="Helical" evidence="2">
    <location>
        <begin position="6"/>
        <end position="29"/>
    </location>
</feature>
<dbReference type="EMBL" id="BLYL01000007">
    <property type="protein sequence ID" value="GFO94425.1"/>
    <property type="molecule type" value="Genomic_DNA"/>
</dbReference>
<name>A0AAI9K2F8_9FIRM</name>
<sequence>MDKTSLQMLFGVLLGVFLLALIVMTVVYVRRKLADKREEALRDLDLMQEEAIREEQSQSKGYWINRDDIEDENQAHLLRYYHYFDNIDECIHDLIVEMYDCGFVRTEEIFVAAYGEEALTPDSFIYMTDADCDLEKAKAALPPVSEKNQKIIYDLWCSYVEKLLDTVEIHTTDANKDIIKDALMVYGRKKITILLRSPE</sequence>
<dbReference type="Proteomes" id="UP000660047">
    <property type="component" value="Unassembled WGS sequence"/>
</dbReference>
<keyword evidence="1" id="KW-0175">Coiled coil</keyword>
<keyword evidence="2" id="KW-0472">Membrane</keyword>
<protein>
    <submittedName>
        <fullName evidence="3">Uncharacterized protein</fullName>
    </submittedName>
</protein>
<proteinExistence type="predicted"/>
<reference evidence="3" key="1">
    <citation type="submission" date="2020-06" db="EMBL/GenBank/DDBJ databases">
        <title>Characterization of fructooligosaccharide metabolism and fructooligosaccharide-degrading enzymes in human commensal butyrate producers.</title>
        <authorList>
            <person name="Tanno H."/>
            <person name="Fujii T."/>
            <person name="Hirano K."/>
            <person name="Maeno S."/>
            <person name="Tonozuka T."/>
            <person name="Sakamoto M."/>
            <person name="Ohkuma M."/>
            <person name="Tochio T."/>
            <person name="Endo A."/>
        </authorList>
    </citation>
    <scope>NUCLEOTIDE SEQUENCE</scope>
    <source>
        <strain evidence="3">JCM 31265</strain>
    </source>
</reference>
<gene>
    <name evidence="3" type="ORF">COEU31_14710</name>
</gene>
<organism evidence="3 4">
    <name type="scientific">Coprococcus eutactus</name>
    <dbReference type="NCBI Taxonomy" id="33043"/>
    <lineage>
        <taxon>Bacteria</taxon>
        <taxon>Bacillati</taxon>
        <taxon>Bacillota</taxon>
        <taxon>Clostridia</taxon>
        <taxon>Lachnospirales</taxon>
        <taxon>Lachnospiraceae</taxon>
        <taxon>Coprococcus</taxon>
    </lineage>
</organism>
<feature type="coiled-coil region" evidence="1">
    <location>
        <begin position="30"/>
        <end position="57"/>
    </location>
</feature>
<keyword evidence="2" id="KW-0812">Transmembrane</keyword>
<evidence type="ECO:0000256" key="1">
    <source>
        <dbReference type="SAM" id="Coils"/>
    </source>
</evidence>
<evidence type="ECO:0000313" key="4">
    <source>
        <dbReference type="Proteomes" id="UP000660047"/>
    </source>
</evidence>
<comment type="caution">
    <text evidence="3">The sequence shown here is derived from an EMBL/GenBank/DDBJ whole genome shotgun (WGS) entry which is preliminary data.</text>
</comment>
<evidence type="ECO:0000256" key="2">
    <source>
        <dbReference type="SAM" id="Phobius"/>
    </source>
</evidence>
<accession>A0AAI9K2F8</accession>
<dbReference type="RefSeq" id="WP_133300860.1">
    <property type="nucleotide sequence ID" value="NZ_BLYL01000007.1"/>
</dbReference>
<keyword evidence="2" id="KW-1133">Transmembrane helix</keyword>
<dbReference type="AlphaFoldDB" id="A0AAI9K2F8"/>